<evidence type="ECO:0000313" key="2">
    <source>
        <dbReference type="EMBL" id="KAF6156406.1"/>
    </source>
</evidence>
<dbReference type="Pfam" id="PF08387">
    <property type="entry name" value="FBD"/>
    <property type="match status" value="1"/>
</dbReference>
<feature type="domain" description="FBD" evidence="1">
    <location>
        <begin position="201"/>
        <end position="270"/>
    </location>
</feature>
<dbReference type="InterPro" id="IPR050232">
    <property type="entry name" value="FBL13/AtMIF1-like"/>
</dbReference>
<name>A0A7J7MNE6_9MAGN</name>
<evidence type="ECO:0000259" key="1">
    <source>
        <dbReference type="SMART" id="SM00579"/>
    </source>
</evidence>
<dbReference type="PANTHER" id="PTHR31900:SF30">
    <property type="entry name" value="SUPERFAMILY PROTEIN, PUTATIVE-RELATED"/>
    <property type="match status" value="1"/>
</dbReference>
<dbReference type="InterPro" id="IPR055411">
    <property type="entry name" value="LRR_FXL15/At3g58940/PEG3-like"/>
</dbReference>
<dbReference type="Pfam" id="PF24758">
    <property type="entry name" value="LRR_At5g56370"/>
    <property type="match status" value="1"/>
</dbReference>
<gene>
    <name evidence="2" type="ORF">GIB67_031527</name>
</gene>
<dbReference type="Proteomes" id="UP000541444">
    <property type="component" value="Unassembled WGS sequence"/>
</dbReference>
<sequence>MCVVVLPPMFKGFRYLRTLDLQNVNLTDDALESLISNSPLLERLILEFFNCSSLRINAPNLHYFSFYGILGDVIFKDTSLLSTVCINLDAVIKDHKNGQLIDFISSLPRIKRLTMDTDFLEYLAKDIVPGNLPVESVCMKLKFLSMEINFRSPKEILAALCVLGCAPKLRTLEILVSNSAQVSKSVEEPKIDILQGPDYLSSTFNHLEYVEISGVSGLKPELEFIEVLLANAVVLVDMTIKLWKGYEGSEISKELLQFRRASPQAKIIYLDH</sequence>
<accession>A0A7J7MNE6</accession>
<dbReference type="OrthoDB" id="1503514at2759"/>
<dbReference type="SMART" id="SM00579">
    <property type="entry name" value="FBD"/>
    <property type="match status" value="1"/>
</dbReference>
<dbReference type="InterPro" id="IPR006566">
    <property type="entry name" value="FBD"/>
</dbReference>
<protein>
    <recommendedName>
        <fullName evidence="1">FBD domain-containing protein</fullName>
    </recommendedName>
</protein>
<dbReference type="AlphaFoldDB" id="A0A7J7MNE6"/>
<reference evidence="2 3" key="1">
    <citation type="journal article" date="2020" name="IScience">
        <title>Genome Sequencing of the Endangered Kingdonia uniflora (Circaeasteraceae, Ranunculales) Reveals Potential Mechanisms of Evolutionary Specialization.</title>
        <authorList>
            <person name="Sun Y."/>
            <person name="Deng T."/>
            <person name="Zhang A."/>
            <person name="Moore M.J."/>
            <person name="Landis J.B."/>
            <person name="Lin N."/>
            <person name="Zhang H."/>
            <person name="Zhang X."/>
            <person name="Huang J."/>
            <person name="Zhang X."/>
            <person name="Sun H."/>
            <person name="Wang H."/>
        </authorList>
    </citation>
    <scope>NUCLEOTIDE SEQUENCE [LARGE SCALE GENOMIC DNA]</scope>
    <source>
        <strain evidence="2">TB1705</strain>
        <tissue evidence="2">Leaf</tissue>
    </source>
</reference>
<keyword evidence="3" id="KW-1185">Reference proteome</keyword>
<evidence type="ECO:0000313" key="3">
    <source>
        <dbReference type="Proteomes" id="UP000541444"/>
    </source>
</evidence>
<comment type="caution">
    <text evidence="2">The sequence shown here is derived from an EMBL/GenBank/DDBJ whole genome shotgun (WGS) entry which is preliminary data.</text>
</comment>
<organism evidence="2 3">
    <name type="scientific">Kingdonia uniflora</name>
    <dbReference type="NCBI Taxonomy" id="39325"/>
    <lineage>
        <taxon>Eukaryota</taxon>
        <taxon>Viridiplantae</taxon>
        <taxon>Streptophyta</taxon>
        <taxon>Embryophyta</taxon>
        <taxon>Tracheophyta</taxon>
        <taxon>Spermatophyta</taxon>
        <taxon>Magnoliopsida</taxon>
        <taxon>Ranunculales</taxon>
        <taxon>Circaeasteraceae</taxon>
        <taxon>Kingdonia</taxon>
    </lineage>
</organism>
<proteinExistence type="predicted"/>
<dbReference type="SUPFAM" id="SSF52047">
    <property type="entry name" value="RNI-like"/>
    <property type="match status" value="1"/>
</dbReference>
<dbReference type="InterPro" id="IPR032675">
    <property type="entry name" value="LRR_dom_sf"/>
</dbReference>
<dbReference type="Gene3D" id="3.80.10.10">
    <property type="entry name" value="Ribonuclease Inhibitor"/>
    <property type="match status" value="1"/>
</dbReference>
<dbReference type="PANTHER" id="PTHR31900">
    <property type="entry name" value="F-BOX/RNI SUPERFAMILY PROTEIN-RELATED"/>
    <property type="match status" value="1"/>
</dbReference>
<dbReference type="EMBL" id="JACGCM010001343">
    <property type="protein sequence ID" value="KAF6156406.1"/>
    <property type="molecule type" value="Genomic_DNA"/>
</dbReference>